<dbReference type="EMBL" id="LAZR01046700">
    <property type="protein sequence ID" value="KKK95922.1"/>
    <property type="molecule type" value="Genomic_DNA"/>
</dbReference>
<proteinExistence type="predicted"/>
<gene>
    <name evidence="1" type="ORF">LCGC14_2667960</name>
</gene>
<evidence type="ECO:0000313" key="1">
    <source>
        <dbReference type="EMBL" id="KKK95922.1"/>
    </source>
</evidence>
<protein>
    <submittedName>
        <fullName evidence="1">Uncharacterized protein</fullName>
    </submittedName>
</protein>
<organism evidence="1">
    <name type="scientific">marine sediment metagenome</name>
    <dbReference type="NCBI Taxonomy" id="412755"/>
    <lineage>
        <taxon>unclassified sequences</taxon>
        <taxon>metagenomes</taxon>
        <taxon>ecological metagenomes</taxon>
    </lineage>
</organism>
<comment type="caution">
    <text evidence="1">The sequence shown here is derived from an EMBL/GenBank/DDBJ whole genome shotgun (WGS) entry which is preliminary data.</text>
</comment>
<dbReference type="AlphaFoldDB" id="A0A0F8ZPY0"/>
<reference evidence="1" key="1">
    <citation type="journal article" date="2015" name="Nature">
        <title>Complex archaea that bridge the gap between prokaryotes and eukaryotes.</title>
        <authorList>
            <person name="Spang A."/>
            <person name="Saw J.H."/>
            <person name="Jorgensen S.L."/>
            <person name="Zaremba-Niedzwiedzka K."/>
            <person name="Martijn J."/>
            <person name="Lind A.E."/>
            <person name="van Eijk R."/>
            <person name="Schleper C."/>
            <person name="Guy L."/>
            <person name="Ettema T.J."/>
        </authorList>
    </citation>
    <scope>NUCLEOTIDE SEQUENCE</scope>
</reference>
<accession>A0A0F8ZPY0</accession>
<name>A0A0F8ZPY0_9ZZZZ</name>
<sequence>MRKGNTKMKILEYTDPHPSGGIQITRMTKQQAIDWTKQLHPELTEEQALEDFIVVQWAYWVEEHTPCRTCSTKKHPTGCEFCNERTLDQSYKKGDPSGQ</sequence>